<reference evidence="2" key="1">
    <citation type="journal article" date="2019" name="Int. J. Syst. Evol. Microbiol.">
        <title>The Global Catalogue of Microorganisms (GCM) 10K type strain sequencing project: providing services to taxonomists for standard genome sequencing and annotation.</title>
        <authorList>
            <consortium name="The Broad Institute Genomics Platform"/>
            <consortium name="The Broad Institute Genome Sequencing Center for Infectious Disease"/>
            <person name="Wu L."/>
            <person name="Ma J."/>
        </authorList>
    </citation>
    <scope>NUCLEOTIDE SEQUENCE [LARGE SCALE GENOMIC DNA]</scope>
    <source>
        <strain evidence="2">CGMCC 4.7682</strain>
    </source>
</reference>
<proteinExistence type="predicted"/>
<dbReference type="RefSeq" id="WP_377871523.1">
    <property type="nucleotide sequence ID" value="NZ_JBHMAY010000030.1"/>
</dbReference>
<accession>A0ABV7QVB9</accession>
<gene>
    <name evidence="1" type="ORF">ACFORO_39155</name>
</gene>
<protein>
    <submittedName>
        <fullName evidence="1">Uncharacterized protein</fullName>
    </submittedName>
</protein>
<dbReference type="EMBL" id="JBHRWI010000061">
    <property type="protein sequence ID" value="MFC3516238.1"/>
    <property type="molecule type" value="Genomic_DNA"/>
</dbReference>
<dbReference type="Proteomes" id="UP001595764">
    <property type="component" value="Unassembled WGS sequence"/>
</dbReference>
<name>A0ABV7QVB9_9PSEU</name>
<organism evidence="1 2">
    <name type="scientific">Amycolatopsis halotolerans</name>
    <dbReference type="NCBI Taxonomy" id="330083"/>
    <lineage>
        <taxon>Bacteria</taxon>
        <taxon>Bacillati</taxon>
        <taxon>Actinomycetota</taxon>
        <taxon>Actinomycetes</taxon>
        <taxon>Pseudonocardiales</taxon>
        <taxon>Pseudonocardiaceae</taxon>
        <taxon>Amycolatopsis</taxon>
    </lineage>
</organism>
<evidence type="ECO:0000313" key="1">
    <source>
        <dbReference type="EMBL" id="MFC3516238.1"/>
    </source>
</evidence>
<evidence type="ECO:0000313" key="2">
    <source>
        <dbReference type="Proteomes" id="UP001595764"/>
    </source>
</evidence>
<sequence>MAKAMLAILAAGGLEAARIESCDLLVTQRLAVSPWQARRTAEFETRYEKMLAAWNARNAENCPKPDCDTHQTP</sequence>
<keyword evidence="2" id="KW-1185">Reference proteome</keyword>
<comment type="caution">
    <text evidence="1">The sequence shown here is derived from an EMBL/GenBank/DDBJ whole genome shotgun (WGS) entry which is preliminary data.</text>
</comment>